<name>A0A1G8W1L7_ACTMZ</name>
<accession>A0A1G8W1L7</accession>
<gene>
    <name evidence="2" type="ORF">SAMN04487820_101479</name>
</gene>
<feature type="region of interest" description="Disordered" evidence="1">
    <location>
        <begin position="54"/>
        <end position="73"/>
    </location>
</feature>
<organism evidence="2 3">
    <name type="scientific">Actinopolyspora mzabensis</name>
    <dbReference type="NCBI Taxonomy" id="995066"/>
    <lineage>
        <taxon>Bacteria</taxon>
        <taxon>Bacillati</taxon>
        <taxon>Actinomycetota</taxon>
        <taxon>Actinomycetes</taxon>
        <taxon>Actinopolysporales</taxon>
        <taxon>Actinopolysporaceae</taxon>
        <taxon>Actinopolyspora</taxon>
    </lineage>
</organism>
<dbReference type="Pfam" id="PF19655">
    <property type="entry name" value="DUF6158"/>
    <property type="match status" value="1"/>
</dbReference>
<dbReference type="AlphaFoldDB" id="A0A1G8W1L7"/>
<proteinExistence type="predicted"/>
<dbReference type="InterPro" id="IPR046156">
    <property type="entry name" value="DUF6158"/>
</dbReference>
<dbReference type="Proteomes" id="UP000199213">
    <property type="component" value="Unassembled WGS sequence"/>
</dbReference>
<sequence length="73" mass="8668">METGVEATELSEVDLRRELRHLHETRNGTFLHGASDALEEHTRRMFELEQEYLRRHPEREVDPRRTREGARAG</sequence>
<protein>
    <submittedName>
        <fullName evidence="2">Uncharacterized protein</fullName>
    </submittedName>
</protein>
<evidence type="ECO:0000256" key="1">
    <source>
        <dbReference type="SAM" id="MobiDB-lite"/>
    </source>
</evidence>
<evidence type="ECO:0000313" key="3">
    <source>
        <dbReference type="Proteomes" id="UP000199213"/>
    </source>
</evidence>
<reference evidence="3" key="1">
    <citation type="submission" date="2016-10" db="EMBL/GenBank/DDBJ databases">
        <authorList>
            <person name="Varghese N."/>
            <person name="Submissions S."/>
        </authorList>
    </citation>
    <scope>NUCLEOTIDE SEQUENCE [LARGE SCALE GENOMIC DNA]</scope>
    <source>
        <strain evidence="3">DSM 45460</strain>
    </source>
</reference>
<evidence type="ECO:0000313" key="2">
    <source>
        <dbReference type="EMBL" id="SDJ72261.1"/>
    </source>
</evidence>
<keyword evidence="3" id="KW-1185">Reference proteome</keyword>
<dbReference type="EMBL" id="FNFM01000001">
    <property type="protein sequence ID" value="SDJ72261.1"/>
    <property type="molecule type" value="Genomic_DNA"/>
</dbReference>